<dbReference type="CDD" id="cd03802">
    <property type="entry name" value="GT4_AviGT4-like"/>
    <property type="match status" value="1"/>
</dbReference>
<protein>
    <submittedName>
        <fullName evidence="5">Glycosyltransferase family 4 protein</fullName>
    </submittedName>
</protein>
<feature type="domain" description="Glycosyl transferase family 1" evidence="3">
    <location>
        <begin position="177"/>
        <end position="306"/>
    </location>
</feature>
<sequence length="356" mass="38561">MESLSIVMVAPPYFDLPPAGYGGIEAVVADLTDGLMAAGHKVTLVGAGRNGTLGELVSVWPSTLGDRLGDSAVEVEIALMTRRAVQKLIARRAVDVVHDHTFSGPLNGAIYADLGVPALTTVHGPAHEQNRRFYRALGTDVGLISISGQQRRLAPELNWVGTVYNGLRPNDWPYAERKQDYALFLGRYHPTKGAHLAIEAAHRAGLPLIMAGKKMEAVEKEYFEEVIEPMLGPDDVAMGVADAAQKRELMVNARCLLFPITWQEPFGMVMIESMVCGTPVVALRSGSVPEVVEHGVTGIICEEPDELPQALHDVTRIDPAACRRRVSEMFSAKAMARGYAQVYQQAVESAGRLALV</sequence>
<gene>
    <name evidence="5" type="ORF">ACFOZ4_21760</name>
</gene>
<proteinExistence type="predicted"/>
<name>A0ABV8LRR4_9ACTN</name>
<keyword evidence="6" id="KW-1185">Reference proteome</keyword>
<dbReference type="Proteomes" id="UP001595816">
    <property type="component" value="Unassembled WGS sequence"/>
</dbReference>
<dbReference type="Pfam" id="PF00534">
    <property type="entry name" value="Glycos_transf_1"/>
    <property type="match status" value="1"/>
</dbReference>
<evidence type="ECO:0000259" key="4">
    <source>
        <dbReference type="Pfam" id="PF13439"/>
    </source>
</evidence>
<evidence type="ECO:0000256" key="1">
    <source>
        <dbReference type="ARBA" id="ARBA00022676"/>
    </source>
</evidence>
<dbReference type="PANTHER" id="PTHR12526">
    <property type="entry name" value="GLYCOSYLTRANSFERASE"/>
    <property type="match status" value="1"/>
</dbReference>
<accession>A0ABV8LRR4</accession>
<dbReference type="EMBL" id="JBHSAY010000010">
    <property type="protein sequence ID" value="MFC4133243.1"/>
    <property type="molecule type" value="Genomic_DNA"/>
</dbReference>
<comment type="caution">
    <text evidence="5">The sequence shown here is derived from an EMBL/GenBank/DDBJ whole genome shotgun (WGS) entry which is preliminary data.</text>
</comment>
<dbReference type="SUPFAM" id="SSF53756">
    <property type="entry name" value="UDP-Glycosyltransferase/glycogen phosphorylase"/>
    <property type="match status" value="1"/>
</dbReference>
<dbReference type="InterPro" id="IPR001296">
    <property type="entry name" value="Glyco_trans_1"/>
</dbReference>
<evidence type="ECO:0000256" key="2">
    <source>
        <dbReference type="ARBA" id="ARBA00022679"/>
    </source>
</evidence>
<feature type="domain" description="Glycosyltransferase subfamily 4-like N-terminal" evidence="4">
    <location>
        <begin position="21"/>
        <end position="136"/>
    </location>
</feature>
<evidence type="ECO:0000313" key="6">
    <source>
        <dbReference type="Proteomes" id="UP001595816"/>
    </source>
</evidence>
<keyword evidence="1" id="KW-0328">Glycosyltransferase</keyword>
<keyword evidence="2" id="KW-0808">Transferase</keyword>
<reference evidence="6" key="1">
    <citation type="journal article" date="2019" name="Int. J. Syst. Evol. Microbiol.">
        <title>The Global Catalogue of Microorganisms (GCM) 10K type strain sequencing project: providing services to taxonomists for standard genome sequencing and annotation.</title>
        <authorList>
            <consortium name="The Broad Institute Genomics Platform"/>
            <consortium name="The Broad Institute Genome Sequencing Center for Infectious Disease"/>
            <person name="Wu L."/>
            <person name="Ma J."/>
        </authorList>
    </citation>
    <scope>NUCLEOTIDE SEQUENCE [LARGE SCALE GENOMIC DNA]</scope>
    <source>
        <strain evidence="6">CGMCC 4.7289</strain>
    </source>
</reference>
<evidence type="ECO:0000313" key="5">
    <source>
        <dbReference type="EMBL" id="MFC4133243.1"/>
    </source>
</evidence>
<dbReference type="InterPro" id="IPR028098">
    <property type="entry name" value="Glyco_trans_4-like_N"/>
</dbReference>
<organism evidence="5 6">
    <name type="scientific">Hamadaea flava</name>
    <dbReference type="NCBI Taxonomy" id="1742688"/>
    <lineage>
        <taxon>Bacteria</taxon>
        <taxon>Bacillati</taxon>
        <taxon>Actinomycetota</taxon>
        <taxon>Actinomycetes</taxon>
        <taxon>Micromonosporales</taxon>
        <taxon>Micromonosporaceae</taxon>
        <taxon>Hamadaea</taxon>
    </lineage>
</organism>
<dbReference type="PANTHER" id="PTHR12526:SF595">
    <property type="entry name" value="BLL5217 PROTEIN"/>
    <property type="match status" value="1"/>
</dbReference>
<evidence type="ECO:0000259" key="3">
    <source>
        <dbReference type="Pfam" id="PF00534"/>
    </source>
</evidence>
<dbReference type="Pfam" id="PF13439">
    <property type="entry name" value="Glyco_transf_4"/>
    <property type="match status" value="1"/>
</dbReference>
<dbReference type="RefSeq" id="WP_253760952.1">
    <property type="nucleotide sequence ID" value="NZ_JAMZDZ010000001.1"/>
</dbReference>
<dbReference type="Gene3D" id="3.40.50.2000">
    <property type="entry name" value="Glycogen Phosphorylase B"/>
    <property type="match status" value="2"/>
</dbReference>